<dbReference type="InterPro" id="IPR002645">
    <property type="entry name" value="STAS_dom"/>
</dbReference>
<dbReference type="PANTHER" id="PTHR33495:SF2">
    <property type="entry name" value="ANTI-SIGMA FACTOR ANTAGONIST TM_1081-RELATED"/>
    <property type="match status" value="1"/>
</dbReference>
<dbReference type="RefSeq" id="WP_378257177.1">
    <property type="nucleotide sequence ID" value="NZ_JBHSIT010000005.1"/>
</dbReference>
<dbReference type="Gene3D" id="3.30.750.24">
    <property type="entry name" value="STAS domain"/>
    <property type="match status" value="1"/>
</dbReference>
<accession>A0ABV9U1W9</accession>
<comment type="caution">
    <text evidence="2">The sequence shown here is derived from an EMBL/GenBank/DDBJ whole genome shotgun (WGS) entry which is preliminary data.</text>
</comment>
<dbReference type="InterPro" id="IPR036513">
    <property type="entry name" value="STAS_dom_sf"/>
</dbReference>
<gene>
    <name evidence="2" type="ORF">ACFPCY_19765</name>
</gene>
<feature type="domain" description="STAS" evidence="1">
    <location>
        <begin position="8"/>
        <end position="109"/>
    </location>
</feature>
<evidence type="ECO:0000259" key="1">
    <source>
        <dbReference type="PROSITE" id="PS50801"/>
    </source>
</evidence>
<sequence length="122" mass="12774">MTHRHLPDGVTLIAVAGVCDSRNAGHLARYLHGVRRSPEEQLVLDLTEVTRIDGSGLRVLIDAHLDALSHHAAVRLAAVGSGIAEALDGVPAEARMPLHPTVEDALTAALSADPPKPPAPQP</sequence>
<organism evidence="2 3">
    <name type="scientific">Actinomadura gamaensis</name>
    <dbReference type="NCBI Taxonomy" id="1763541"/>
    <lineage>
        <taxon>Bacteria</taxon>
        <taxon>Bacillati</taxon>
        <taxon>Actinomycetota</taxon>
        <taxon>Actinomycetes</taxon>
        <taxon>Streptosporangiales</taxon>
        <taxon>Thermomonosporaceae</taxon>
        <taxon>Actinomadura</taxon>
    </lineage>
</organism>
<keyword evidence="3" id="KW-1185">Reference proteome</keyword>
<dbReference type="SUPFAM" id="SSF52091">
    <property type="entry name" value="SpoIIaa-like"/>
    <property type="match status" value="1"/>
</dbReference>
<dbReference type="PROSITE" id="PS50801">
    <property type="entry name" value="STAS"/>
    <property type="match status" value="1"/>
</dbReference>
<evidence type="ECO:0000313" key="2">
    <source>
        <dbReference type="EMBL" id="MFC4909570.1"/>
    </source>
</evidence>
<name>A0ABV9U1W9_9ACTN</name>
<reference evidence="3" key="1">
    <citation type="journal article" date="2019" name="Int. J. Syst. Evol. Microbiol.">
        <title>The Global Catalogue of Microorganisms (GCM) 10K type strain sequencing project: providing services to taxonomists for standard genome sequencing and annotation.</title>
        <authorList>
            <consortium name="The Broad Institute Genomics Platform"/>
            <consortium name="The Broad Institute Genome Sequencing Center for Infectious Disease"/>
            <person name="Wu L."/>
            <person name="Ma J."/>
        </authorList>
    </citation>
    <scope>NUCLEOTIDE SEQUENCE [LARGE SCALE GENOMIC DNA]</scope>
    <source>
        <strain evidence="3">KLKA75</strain>
    </source>
</reference>
<dbReference type="EMBL" id="JBHSIT010000005">
    <property type="protein sequence ID" value="MFC4909570.1"/>
    <property type="molecule type" value="Genomic_DNA"/>
</dbReference>
<dbReference type="Proteomes" id="UP001595872">
    <property type="component" value="Unassembled WGS sequence"/>
</dbReference>
<evidence type="ECO:0000313" key="3">
    <source>
        <dbReference type="Proteomes" id="UP001595872"/>
    </source>
</evidence>
<proteinExistence type="predicted"/>
<dbReference type="PANTHER" id="PTHR33495">
    <property type="entry name" value="ANTI-SIGMA FACTOR ANTAGONIST TM_1081-RELATED-RELATED"/>
    <property type="match status" value="1"/>
</dbReference>
<protein>
    <submittedName>
        <fullName evidence="2">STAS domain-containing protein</fullName>
    </submittedName>
</protein>
<dbReference type="CDD" id="cd07043">
    <property type="entry name" value="STAS_anti-anti-sigma_factors"/>
    <property type="match status" value="1"/>
</dbReference>
<dbReference type="Pfam" id="PF01740">
    <property type="entry name" value="STAS"/>
    <property type="match status" value="1"/>
</dbReference>